<gene>
    <name evidence="3" type="ORF">AXG93_203s1290</name>
    <name evidence="2" type="ORF">Mp_3g24540</name>
</gene>
<reference evidence="5" key="3">
    <citation type="journal article" date="2020" name="Curr. Biol.">
        <title>Chromatin organization in early land plants reveals an ancestral association between H3K27me3, transposons, and constitutive heterochromatin.</title>
        <authorList>
            <person name="Montgomery S.A."/>
            <person name="Tanizawa Y."/>
            <person name="Galik B."/>
            <person name="Wang N."/>
            <person name="Ito T."/>
            <person name="Mochizuki T."/>
            <person name="Akimcheva S."/>
            <person name="Bowman J.L."/>
            <person name="Cognat V."/>
            <person name="Marechal-Drouard L."/>
            <person name="Ekker H."/>
            <person name="Hong S.F."/>
            <person name="Kohchi T."/>
            <person name="Lin S.S."/>
            <person name="Liu L.D."/>
            <person name="Nakamura Y."/>
            <person name="Valeeva L.R."/>
            <person name="Shakirov E.V."/>
            <person name="Shippen D.E."/>
            <person name="Wei W.L."/>
            <person name="Yagura M."/>
            <person name="Yamaoka S."/>
            <person name="Yamato K.T."/>
            <person name="Liu C."/>
            <person name="Berger F."/>
        </authorList>
    </citation>
    <scope>NUCLEOTIDE SEQUENCE [LARGE SCALE GENOMIC DNA]</scope>
    <source>
        <strain evidence="5">Tak-1</strain>
    </source>
</reference>
<dbReference type="Proteomes" id="UP000077202">
    <property type="component" value="Unassembled WGS sequence"/>
</dbReference>
<feature type="region of interest" description="Disordered" evidence="1">
    <location>
        <begin position="1"/>
        <end position="20"/>
    </location>
</feature>
<name>A0A176VIQ9_MARPO</name>
<dbReference type="EMBL" id="LVLJ01003586">
    <property type="protein sequence ID" value="OAE20794.1"/>
    <property type="molecule type" value="Genomic_DNA"/>
</dbReference>
<dbReference type="AlphaFoldDB" id="A0A176VIQ9"/>
<reference evidence="2" key="2">
    <citation type="journal article" date="2019" name="Curr. Biol.">
        <title>Chromatin organization in early land plants reveals an ancestral association between H3K27me3, transposons, and constitutive heterochromatin.</title>
        <authorList>
            <person name="Montgomery S.A."/>
            <person name="Tanizawa Y."/>
            <person name="Galik B."/>
            <person name="Wang N."/>
            <person name="Ito T."/>
            <person name="Mochizuki T."/>
            <person name="Akimcheva S."/>
            <person name="Bowman J."/>
            <person name="Cognat V."/>
            <person name="Drouard L."/>
            <person name="Ekker H."/>
            <person name="Houng S."/>
            <person name="Kohchi T."/>
            <person name="Lin S."/>
            <person name="Liu L.D."/>
            <person name="Nakamura Y."/>
            <person name="Valeeva L.R."/>
            <person name="Shakirov E.V."/>
            <person name="Shippen D.E."/>
            <person name="Wei W."/>
            <person name="Yagura M."/>
            <person name="Yamaoka S."/>
            <person name="Yamato K.T."/>
            <person name="Liu C."/>
            <person name="Berger F."/>
        </authorList>
    </citation>
    <scope>NUCLEOTIDE SEQUENCE [LARGE SCALE GENOMIC DNA]</scope>
    <source>
        <strain evidence="2">Tak-1</strain>
    </source>
</reference>
<feature type="compositionally biased region" description="Acidic residues" evidence="1">
    <location>
        <begin position="46"/>
        <end position="67"/>
    </location>
</feature>
<reference evidence="3 4" key="1">
    <citation type="submission" date="2016-03" db="EMBL/GenBank/DDBJ databases">
        <title>Mechanisms controlling the formation of the plant cell surface in tip-growing cells are functionally conserved among land plants.</title>
        <authorList>
            <person name="Honkanen S."/>
            <person name="Jones V.A."/>
            <person name="Morieri G."/>
            <person name="Champion C."/>
            <person name="Hetherington A.J."/>
            <person name="Kelly S."/>
            <person name="Saint-Marcoux D."/>
            <person name="Proust H."/>
            <person name="Prescott H."/>
            <person name="Dolan L."/>
        </authorList>
    </citation>
    <scope>NUCLEOTIDE SEQUENCE [LARGE SCALE GENOMIC DNA]</scope>
    <source>
        <strain evidence="4">cv. Tak-1 and cv. Tak-2</strain>
        <tissue evidence="3">Whole gametophyte</tissue>
    </source>
</reference>
<sequence length="132" mass="14817">MSGGTGDKKNKASETLNEKMQKSLSLKEILRKDGSISISAGKSIEDNLETEETTAPEEPPTEEEDKADDQKMKKALSKSKRGSNSVIDPDSYSTNHCNFVAVKEKHVRRQKMRCYRDCQPGSQFCIYHSNTK</sequence>
<evidence type="ECO:0000313" key="4">
    <source>
        <dbReference type="Proteomes" id="UP000077202"/>
    </source>
</evidence>
<proteinExistence type="predicted"/>
<evidence type="ECO:0000256" key="1">
    <source>
        <dbReference type="SAM" id="MobiDB-lite"/>
    </source>
</evidence>
<evidence type="ECO:0000313" key="5">
    <source>
        <dbReference type="Proteomes" id="UP001162541"/>
    </source>
</evidence>
<evidence type="ECO:0000313" key="3">
    <source>
        <dbReference type="EMBL" id="OAE20794.1"/>
    </source>
</evidence>
<evidence type="ECO:0000313" key="2">
    <source>
        <dbReference type="EMBL" id="BBN06870.1"/>
    </source>
</evidence>
<keyword evidence="4" id="KW-1185">Reference proteome</keyword>
<dbReference type="EMBL" id="AP019868">
    <property type="protein sequence ID" value="BBN06870.1"/>
    <property type="molecule type" value="Genomic_DNA"/>
</dbReference>
<protein>
    <submittedName>
        <fullName evidence="3">Uncharacterized protein</fullName>
    </submittedName>
</protein>
<accession>A0A176VIQ9</accession>
<organism evidence="3 4">
    <name type="scientific">Marchantia polymorpha subsp. ruderalis</name>
    <dbReference type="NCBI Taxonomy" id="1480154"/>
    <lineage>
        <taxon>Eukaryota</taxon>
        <taxon>Viridiplantae</taxon>
        <taxon>Streptophyta</taxon>
        <taxon>Embryophyta</taxon>
        <taxon>Marchantiophyta</taxon>
        <taxon>Marchantiopsida</taxon>
        <taxon>Marchantiidae</taxon>
        <taxon>Marchantiales</taxon>
        <taxon>Marchantiaceae</taxon>
        <taxon>Marchantia</taxon>
    </lineage>
</organism>
<feature type="region of interest" description="Disordered" evidence="1">
    <location>
        <begin position="28"/>
        <end position="90"/>
    </location>
</feature>
<dbReference type="Proteomes" id="UP001162541">
    <property type="component" value="Chromosome 3"/>
</dbReference>